<keyword evidence="1" id="KW-0805">Transcription regulation</keyword>
<dbReference type="Gene3D" id="1.10.10.10">
    <property type="entry name" value="Winged helix-like DNA-binding domain superfamily/Winged helix DNA-binding domain"/>
    <property type="match status" value="1"/>
</dbReference>
<dbReference type="InterPro" id="IPR051011">
    <property type="entry name" value="Metal_resp_trans_reg"/>
</dbReference>
<evidence type="ECO:0000256" key="3">
    <source>
        <dbReference type="ARBA" id="ARBA00023163"/>
    </source>
</evidence>
<dbReference type="PANTHER" id="PTHR43132">
    <property type="entry name" value="ARSENICAL RESISTANCE OPERON REPRESSOR ARSR-RELATED"/>
    <property type="match status" value="1"/>
</dbReference>
<accession>A0A2D0N670</accession>
<sequence>MRKAKVNINNEKLQASSEVLRALSHPLRLQILEFIDQNDTINVNKIYNTLNLEQSITSQHLRILRLAGLVETERDGKFIHYRIDYDRIKNAVGAINRFLNKEEDEEEA</sequence>
<dbReference type="SMART" id="SM00418">
    <property type="entry name" value="HTH_ARSR"/>
    <property type="match status" value="1"/>
</dbReference>
<dbReference type="GO" id="GO:0003677">
    <property type="term" value="F:DNA binding"/>
    <property type="evidence" value="ECO:0007669"/>
    <property type="project" value="UniProtKB-KW"/>
</dbReference>
<organism evidence="5 6">
    <name type="scientific">Flavilitoribacter nigricans (strain ATCC 23147 / DSM 23189 / NBRC 102662 / NCIMB 1420 / SS-2)</name>
    <name type="common">Lewinella nigricans</name>
    <dbReference type="NCBI Taxonomy" id="1122177"/>
    <lineage>
        <taxon>Bacteria</taxon>
        <taxon>Pseudomonadati</taxon>
        <taxon>Bacteroidota</taxon>
        <taxon>Saprospiria</taxon>
        <taxon>Saprospirales</taxon>
        <taxon>Lewinellaceae</taxon>
        <taxon>Flavilitoribacter</taxon>
    </lineage>
</organism>
<dbReference type="AlphaFoldDB" id="A0A2D0N670"/>
<comment type="caution">
    <text evidence="5">The sequence shown here is derived from an EMBL/GenBank/DDBJ whole genome shotgun (WGS) entry which is preliminary data.</text>
</comment>
<dbReference type="PRINTS" id="PR00778">
    <property type="entry name" value="HTHARSR"/>
</dbReference>
<dbReference type="PANTHER" id="PTHR43132:SF2">
    <property type="entry name" value="ARSENICAL RESISTANCE OPERON REPRESSOR ARSR-RELATED"/>
    <property type="match status" value="1"/>
</dbReference>
<evidence type="ECO:0000313" key="6">
    <source>
        <dbReference type="Proteomes" id="UP000223913"/>
    </source>
</evidence>
<keyword evidence="2" id="KW-0238">DNA-binding</keyword>
<dbReference type="PROSITE" id="PS50987">
    <property type="entry name" value="HTH_ARSR_2"/>
    <property type="match status" value="1"/>
</dbReference>
<dbReference type="SUPFAM" id="SSF46785">
    <property type="entry name" value="Winged helix' DNA-binding domain"/>
    <property type="match status" value="1"/>
</dbReference>
<name>A0A2D0N670_FLAN2</name>
<evidence type="ECO:0000313" key="5">
    <source>
        <dbReference type="EMBL" id="PHN03888.1"/>
    </source>
</evidence>
<feature type="domain" description="HTH arsR-type" evidence="4">
    <location>
        <begin position="8"/>
        <end position="103"/>
    </location>
</feature>
<protein>
    <submittedName>
        <fullName evidence="5">Transcriptional regulator</fullName>
    </submittedName>
</protein>
<reference evidence="5 6" key="1">
    <citation type="submission" date="2017-10" db="EMBL/GenBank/DDBJ databases">
        <title>The draft genome sequence of Lewinella nigricans NBRC 102662.</title>
        <authorList>
            <person name="Wang K."/>
        </authorList>
    </citation>
    <scope>NUCLEOTIDE SEQUENCE [LARGE SCALE GENOMIC DNA]</scope>
    <source>
        <strain evidence="5 6">NBRC 102662</strain>
    </source>
</reference>
<evidence type="ECO:0000256" key="1">
    <source>
        <dbReference type="ARBA" id="ARBA00023015"/>
    </source>
</evidence>
<dbReference type="OrthoDB" id="9802016at2"/>
<proteinExistence type="predicted"/>
<evidence type="ECO:0000259" key="4">
    <source>
        <dbReference type="PROSITE" id="PS50987"/>
    </source>
</evidence>
<gene>
    <name evidence="5" type="ORF">CRP01_23735</name>
</gene>
<keyword evidence="6" id="KW-1185">Reference proteome</keyword>
<dbReference type="InterPro" id="IPR011991">
    <property type="entry name" value="ArsR-like_HTH"/>
</dbReference>
<dbReference type="InterPro" id="IPR036390">
    <property type="entry name" value="WH_DNA-bd_sf"/>
</dbReference>
<evidence type="ECO:0000256" key="2">
    <source>
        <dbReference type="ARBA" id="ARBA00023125"/>
    </source>
</evidence>
<dbReference type="Pfam" id="PF01022">
    <property type="entry name" value="HTH_5"/>
    <property type="match status" value="1"/>
</dbReference>
<dbReference type="EMBL" id="PDUD01000028">
    <property type="protein sequence ID" value="PHN03888.1"/>
    <property type="molecule type" value="Genomic_DNA"/>
</dbReference>
<dbReference type="Proteomes" id="UP000223913">
    <property type="component" value="Unassembled WGS sequence"/>
</dbReference>
<dbReference type="NCBIfam" id="NF033788">
    <property type="entry name" value="HTH_metalloreg"/>
    <property type="match status" value="1"/>
</dbReference>
<dbReference type="InterPro" id="IPR001845">
    <property type="entry name" value="HTH_ArsR_DNA-bd_dom"/>
</dbReference>
<dbReference type="CDD" id="cd00090">
    <property type="entry name" value="HTH_ARSR"/>
    <property type="match status" value="1"/>
</dbReference>
<keyword evidence="3" id="KW-0804">Transcription</keyword>
<dbReference type="InterPro" id="IPR036388">
    <property type="entry name" value="WH-like_DNA-bd_sf"/>
</dbReference>
<dbReference type="RefSeq" id="WP_099152601.1">
    <property type="nucleotide sequence ID" value="NZ_PDUD01000028.1"/>
</dbReference>
<dbReference type="GO" id="GO:0003700">
    <property type="term" value="F:DNA-binding transcription factor activity"/>
    <property type="evidence" value="ECO:0007669"/>
    <property type="project" value="InterPro"/>
</dbReference>